<feature type="region of interest" description="Disordered" evidence="1">
    <location>
        <begin position="828"/>
        <end position="852"/>
    </location>
</feature>
<reference evidence="2" key="1">
    <citation type="submission" date="2023-10" db="EMBL/GenBank/DDBJ databases">
        <title>Chromosome-level genome of the transformable northern wattle, Acacia crassicarpa.</title>
        <authorList>
            <person name="Massaro I."/>
            <person name="Sinha N.R."/>
            <person name="Poethig S."/>
            <person name="Leichty A.R."/>
        </authorList>
    </citation>
    <scope>NUCLEOTIDE SEQUENCE</scope>
    <source>
        <strain evidence="2">Acra3RX</strain>
        <tissue evidence="2">Leaf</tissue>
    </source>
</reference>
<feature type="region of interest" description="Disordered" evidence="1">
    <location>
        <begin position="2143"/>
        <end position="2175"/>
    </location>
</feature>
<feature type="compositionally biased region" description="Polar residues" evidence="1">
    <location>
        <begin position="2387"/>
        <end position="2398"/>
    </location>
</feature>
<dbReference type="EMBL" id="JAWXYG010000018">
    <property type="protein sequence ID" value="KAK4253052.1"/>
    <property type="molecule type" value="Genomic_DNA"/>
</dbReference>
<feature type="region of interest" description="Disordered" evidence="1">
    <location>
        <begin position="2328"/>
        <end position="2398"/>
    </location>
</feature>
<keyword evidence="3" id="KW-1185">Reference proteome</keyword>
<feature type="compositionally biased region" description="Basic and acidic residues" evidence="1">
    <location>
        <begin position="505"/>
        <end position="519"/>
    </location>
</feature>
<dbReference type="Proteomes" id="UP001293593">
    <property type="component" value="Unassembled WGS sequence"/>
</dbReference>
<feature type="compositionally biased region" description="Polar residues" evidence="1">
    <location>
        <begin position="2165"/>
        <end position="2175"/>
    </location>
</feature>
<feature type="region of interest" description="Disordered" evidence="1">
    <location>
        <begin position="1"/>
        <end position="169"/>
    </location>
</feature>
<feature type="region of interest" description="Disordered" evidence="1">
    <location>
        <begin position="338"/>
        <end position="524"/>
    </location>
</feature>
<feature type="compositionally biased region" description="Polar residues" evidence="1">
    <location>
        <begin position="208"/>
        <end position="221"/>
    </location>
</feature>
<evidence type="ECO:0000313" key="2">
    <source>
        <dbReference type="EMBL" id="KAK4253052.1"/>
    </source>
</evidence>
<feature type="compositionally biased region" description="Low complexity" evidence="1">
    <location>
        <begin position="2328"/>
        <end position="2342"/>
    </location>
</feature>
<gene>
    <name evidence="2" type="ORF">QN277_010881</name>
</gene>
<evidence type="ECO:0000256" key="1">
    <source>
        <dbReference type="SAM" id="MobiDB-lite"/>
    </source>
</evidence>
<name>A0AAE1INH6_9FABA</name>
<feature type="compositionally biased region" description="Basic and acidic residues" evidence="1">
    <location>
        <begin position="1584"/>
        <end position="1597"/>
    </location>
</feature>
<organism evidence="2 3">
    <name type="scientific">Acacia crassicarpa</name>
    <name type="common">northern wattle</name>
    <dbReference type="NCBI Taxonomy" id="499986"/>
    <lineage>
        <taxon>Eukaryota</taxon>
        <taxon>Viridiplantae</taxon>
        <taxon>Streptophyta</taxon>
        <taxon>Embryophyta</taxon>
        <taxon>Tracheophyta</taxon>
        <taxon>Spermatophyta</taxon>
        <taxon>Magnoliopsida</taxon>
        <taxon>eudicotyledons</taxon>
        <taxon>Gunneridae</taxon>
        <taxon>Pentapetalae</taxon>
        <taxon>rosids</taxon>
        <taxon>fabids</taxon>
        <taxon>Fabales</taxon>
        <taxon>Fabaceae</taxon>
        <taxon>Caesalpinioideae</taxon>
        <taxon>mimosoid clade</taxon>
        <taxon>Acacieae</taxon>
        <taxon>Acacia</taxon>
    </lineage>
</organism>
<feature type="region of interest" description="Disordered" evidence="1">
    <location>
        <begin position="1581"/>
        <end position="1603"/>
    </location>
</feature>
<sequence length="2419" mass="261356">MANPGVGTKFASVNLNKSYGQTSHQHSSHSSSYTSSRSRPSGHGGAGGGMVVLSRPRSSQKAGPRLSVPPPLNLPSLRKEHEKFDSLGLGGGPAGGGVSGSGSRPSSSGMGWTKPATAALQEIKPLGEQTVHGFDNGLRPVDVPNRGNSAYMPPSARSAVAGGSPATSAAALAYPSGEKVAVLRGEDFPSLRATLSSGPPQKLKENSNQKSKQLGSDNLSTEQKDGSRLTSHVDIHSQFHPSHGGVSNGQSEDSSESHSFRSSHVVNHDRKQEEYFLSPLPIVRLNPRSDWADDERDTSHGLTDRSREARGHGFSKNEAYWDRNFDLPKVSAMQHKPALNFDKWGQRDNETGKVSSSEVPKLNPVRASSREGREGNSWRSSTLSKEGFAVQGVVNEKNGVGARPSSMNREVGKDNKYIPSTFQDNLHDDFRKREMGYGQKGRQSWNNTLESYGGRGPERNGRDGFVGNEQYHRYGSNSVQSPVSKSSSTVGSKGLPSDDPLLNFNREKRTLPKSEKSFLDDPFGADGRDFFPASLVGMVKKKKEVPKQIDFHDPARESFEAEIEKVQRMQELERQRNIEENERALELARREEEERLRQIREQEEKQRRLEEEAREAAWRAEQEQIEALQKAEEQKIAREEEKRRILLEEERRKQAAKQKLLELEERIARRKAEAAKVGNDSLALADEKMSGIGEEKEASRRTDVSDWDDSERVVEGIITSASANSSSLNKSLETGSRPQFSRDSSSSFADRGKPGNSWRRDIYENERNSIFYSHGQGNSPNGTSRDSTIGGKPVMRKEYDGGAGFMNSRASNKGGIVDAHFGEYANAKGKRWNEPGNGDHLSRNTEIDSDFPDNLERFSDGWTPGRSRGNMFSAYPEHCYPNSESDGSYAFGRSRYSVRQPRVLPPPSLTSVPKTYRDVNTHPNPAAVHENDMPTGYDDAYQRSCGQPEVAGALLDNKENEDREVESTTVPRCDSQSSLSVSSPPSSPTHLSHDDLEESGVTPEMLVSVGGKNGPLSGQQNESVVTPARAGNENVVSSTCAFSSGDDEEWTTENHEHFQEQEEYDEDENYQEEDEVHEGDDNVVLNQEFENMNLEEKGLPHMMENLVLGFDEGVQVGMPNDEFERTVKGEETSFMAQASSGTFEEHACFSNVCSDGMSLQPVKSKASLNDPSVFQDSEKTTQDLVIQSSKAQTSIVSEGLDNAEASKNALPVHHSKLTSVTSAPYLSSDPSNMSNAGASAPSQVELPVKLQFGLFTGPSLIPSPVPAIQIGSIQMPLHLHPQVGAPHSHMHQSQPPLFQFGQLRYTSPISQGMMPVGPQSLSFIPPSIPSEFSFNHNPVGPMPIQTGPDVIDGFVKSEIRSPAVDNQPSNLIHVNLSQGSLPSEGAGNMAGINQSQTRIPHDGKSSTRSSTGFQMDEQVQQPFVAKSGGTSSNARDSKGQPHGRDVSLNSASTEKGFEESKAHYPASGRRGKRYAFVVKGSGSKSSGPALRLNPQETSGFQRRPRRNIQRTEFRVRVSGEKGLSSGLVLSDQFCLDSKSNINGTGTGTYAKTGPRKVFSNRAGKQAVESTYTNSATHLSQDVDSGGRVEKVDGKESTKIPGQSHLKRNVCSGEEVDAPLQSGIIRVFEQPGIEAPSDEDDFIEVRSKRQMLNDRREQREKEFKAKSRVVKVQKMPRKLRSASHGAEAKDISSRVTLPIIEAANSSHSDFVVPDGNGMQKSEMSSGSLSQPLAPIGTPPLKLDAQSDLRSETSRSLQMSLPVVSGGGKNHGAGVIFESKNKVLNNVQTSLGNAQTKQVMALTQRQLDEAMKPQQFDSQASVGDLTVNFSKPSLPTSSILTREKPFSSVASPINSLLAGEKIQFGAVTSPTVLPPSSRALSHGIGPSCSSMSNMQISHNPAGSDNDCSLFYDKEKHSNGSHDNLEDCEAEAEAAASAVAVAAISSDEIAVNGLGSSISVSEARSYGAADIDGIAAGVAGNQQSAGKARPEEPLSVSLPADLSVETPPISLWPPLPALQNSSQMLSHFPGAPPPHFPYYDMNPMMSGPVFAFGPHDESASTTQPQPQKSSMQASGPISSWQQCHSGVDSFYGPAAGFTGPFITPPRGIPGVQGPPPHMVVYNHFAPVGQFGQVGLSFMGATYIPSGKQSDWKHNPTSSATGAGEGDMNNMNMAPSQRNPVNITAPIQHLAPGSPLMPMASPLAMFDISPFQSSPEMSVQARWAHVPNSPLSSIPLSMPLQEGAHTSQYSHGPSIDQPMSVDRFPTSQTSAPSDGDRNFPTGAGVNYNRLPDELGLVDPSNSSAAKQSALSSVIKTPSVGIIADAARVDIQSGNGSNSNSQNASAAFKSPSLEKNNSTQQYDHSSGYYQRSVSQKNSSGAEWSGRRMGLQGRNQSLGTDKSFSTSKVKQIYVAKHTTAGTSGS</sequence>
<feature type="compositionally biased region" description="Basic and acidic residues" evidence="1">
    <location>
        <begin position="425"/>
        <end position="435"/>
    </location>
</feature>
<feature type="compositionally biased region" description="Low complexity" evidence="1">
    <location>
        <begin position="101"/>
        <end position="111"/>
    </location>
</feature>
<evidence type="ECO:0000313" key="3">
    <source>
        <dbReference type="Proteomes" id="UP001293593"/>
    </source>
</evidence>
<feature type="region of interest" description="Disordered" evidence="1">
    <location>
        <begin position="672"/>
        <end position="796"/>
    </location>
</feature>
<dbReference type="PANTHER" id="PTHR31780">
    <property type="entry name" value="STRESS RESPONSE PROTEIN NST1-RELATED"/>
    <property type="match status" value="1"/>
</dbReference>
<feature type="region of interest" description="Disordered" evidence="1">
    <location>
        <begin position="1375"/>
        <end position="1411"/>
    </location>
</feature>
<protein>
    <submittedName>
        <fullName evidence="2">Uncharacterized protein</fullName>
    </submittedName>
</protein>
<feature type="compositionally biased region" description="Basic and acidic residues" evidence="1">
    <location>
        <begin position="685"/>
        <end position="714"/>
    </location>
</feature>
<feature type="region of interest" description="Disordered" evidence="1">
    <location>
        <begin position="901"/>
        <end position="998"/>
    </location>
</feature>
<feature type="compositionally biased region" description="Basic and acidic residues" evidence="1">
    <location>
        <begin position="1435"/>
        <end position="1445"/>
    </location>
</feature>
<feature type="compositionally biased region" description="Polar residues" evidence="1">
    <location>
        <begin position="768"/>
        <end position="787"/>
    </location>
</feature>
<feature type="region of interest" description="Disordered" evidence="1">
    <location>
        <begin position="573"/>
        <end position="608"/>
    </location>
</feature>
<feature type="region of interest" description="Disordered" evidence="1">
    <location>
        <begin position="2239"/>
        <end position="2282"/>
    </location>
</feature>
<feature type="compositionally biased region" description="Polar residues" evidence="1">
    <location>
        <begin position="441"/>
        <end position="450"/>
    </location>
</feature>
<feature type="compositionally biased region" description="Basic and acidic residues" evidence="1">
    <location>
        <begin position="222"/>
        <end position="237"/>
    </location>
</feature>
<accession>A0AAE1INH6</accession>
<feature type="compositionally biased region" description="Gly residues" evidence="1">
    <location>
        <begin position="88"/>
        <end position="100"/>
    </location>
</feature>
<feature type="compositionally biased region" description="Low complexity" evidence="1">
    <location>
        <begin position="18"/>
        <end position="41"/>
    </location>
</feature>
<feature type="compositionally biased region" description="Low complexity" evidence="1">
    <location>
        <begin position="476"/>
        <end position="492"/>
    </location>
</feature>
<comment type="caution">
    <text evidence="2">The sequence shown here is derived from an EMBL/GenBank/DDBJ whole genome shotgun (WGS) entry which is preliminary data.</text>
</comment>
<feature type="compositionally biased region" description="Low complexity" evidence="1">
    <location>
        <begin position="975"/>
        <end position="984"/>
    </location>
</feature>
<dbReference type="PANTHER" id="PTHR31780:SF10">
    <property type="entry name" value="LD36051P"/>
    <property type="match status" value="1"/>
</dbReference>
<dbReference type="InterPro" id="IPR051195">
    <property type="entry name" value="Fungal_stress_NST1"/>
</dbReference>
<dbReference type="CDD" id="cd22249">
    <property type="entry name" value="UDM1_RNF168_RNF169-like"/>
    <property type="match status" value="1"/>
</dbReference>
<feature type="region of interest" description="Disordered" evidence="1">
    <location>
        <begin position="2047"/>
        <end position="2076"/>
    </location>
</feature>
<feature type="compositionally biased region" description="Basic and acidic residues" evidence="1">
    <location>
        <begin position="297"/>
        <end position="311"/>
    </location>
</feature>
<feature type="compositionally biased region" description="Polar residues" evidence="1">
    <location>
        <begin position="2348"/>
        <end position="2376"/>
    </location>
</feature>
<feature type="compositionally biased region" description="Polar residues" evidence="1">
    <location>
        <begin position="2056"/>
        <end position="2076"/>
    </location>
</feature>
<proteinExistence type="predicted"/>
<feature type="compositionally biased region" description="Basic and acidic residues" evidence="1">
    <location>
        <begin position="750"/>
        <end position="767"/>
    </location>
</feature>
<feature type="region of interest" description="Disordered" evidence="1">
    <location>
        <begin position="190"/>
        <end position="318"/>
    </location>
</feature>
<feature type="region of interest" description="Disordered" evidence="1">
    <location>
        <begin position="1423"/>
        <end position="1502"/>
    </location>
</feature>
<feature type="compositionally biased region" description="Low complexity" evidence="1">
    <location>
        <begin position="720"/>
        <end position="732"/>
    </location>
</feature>